<feature type="transmembrane region" description="Helical" evidence="2">
    <location>
        <begin position="146"/>
        <end position="172"/>
    </location>
</feature>
<dbReference type="Gene3D" id="1.10.510.10">
    <property type="entry name" value="Transferase(Phosphotransferase) domain 1"/>
    <property type="match status" value="1"/>
</dbReference>
<dbReference type="OrthoDB" id="4062651at2759"/>
<feature type="non-terminal residue" evidence="4">
    <location>
        <position position="1"/>
    </location>
</feature>
<evidence type="ECO:0000313" key="5">
    <source>
        <dbReference type="Proteomes" id="UP000257109"/>
    </source>
</evidence>
<gene>
    <name evidence="4" type="primary">CRN</name>
    <name evidence="4" type="ORF">CR513_06746</name>
</gene>
<dbReference type="AlphaFoldDB" id="A0A371I1S6"/>
<feature type="domain" description="Protein kinase" evidence="3">
    <location>
        <begin position="201"/>
        <end position="477"/>
    </location>
</feature>
<proteinExistence type="predicted"/>
<dbReference type="PANTHER" id="PTHR48055">
    <property type="entry name" value="LEUCINE-RICH REPEAT RECEPTOR PROTEIN KINASE EMS1"/>
    <property type="match status" value="1"/>
</dbReference>
<dbReference type="FunFam" id="3.30.200.20:FF:000669">
    <property type="entry name" value="Inactive leucine-rich repeat receptor-like protein kinase CORYNE"/>
    <property type="match status" value="1"/>
</dbReference>
<comment type="caution">
    <text evidence="4">The sequence shown here is derived from an EMBL/GenBank/DDBJ whole genome shotgun (WGS) entry which is preliminary data.</text>
</comment>
<dbReference type="SUPFAM" id="SSF56112">
    <property type="entry name" value="Protein kinase-like (PK-like)"/>
    <property type="match status" value="1"/>
</dbReference>
<keyword evidence="5" id="KW-1185">Reference proteome</keyword>
<dbReference type="Gene3D" id="3.30.200.20">
    <property type="entry name" value="Phosphorylase Kinase, domain 1"/>
    <property type="match status" value="1"/>
</dbReference>
<keyword evidence="2" id="KW-0812">Transmembrane</keyword>
<dbReference type="Pfam" id="PF00069">
    <property type="entry name" value="Pkinase"/>
    <property type="match status" value="1"/>
</dbReference>
<evidence type="ECO:0000313" key="4">
    <source>
        <dbReference type="EMBL" id="RDY08965.1"/>
    </source>
</evidence>
<organism evidence="4 5">
    <name type="scientific">Mucuna pruriens</name>
    <name type="common">Velvet bean</name>
    <name type="synonym">Dolichos pruriens</name>
    <dbReference type="NCBI Taxonomy" id="157652"/>
    <lineage>
        <taxon>Eukaryota</taxon>
        <taxon>Viridiplantae</taxon>
        <taxon>Streptophyta</taxon>
        <taxon>Embryophyta</taxon>
        <taxon>Tracheophyta</taxon>
        <taxon>Spermatophyta</taxon>
        <taxon>Magnoliopsida</taxon>
        <taxon>eudicotyledons</taxon>
        <taxon>Gunneridae</taxon>
        <taxon>Pentapetalae</taxon>
        <taxon>rosids</taxon>
        <taxon>fabids</taxon>
        <taxon>Fabales</taxon>
        <taxon>Fabaceae</taxon>
        <taxon>Papilionoideae</taxon>
        <taxon>50 kb inversion clade</taxon>
        <taxon>NPAAA clade</taxon>
        <taxon>indigoferoid/millettioid clade</taxon>
        <taxon>Phaseoleae</taxon>
        <taxon>Mucuna</taxon>
    </lineage>
</organism>
<feature type="region of interest" description="Disordered" evidence="1">
    <location>
        <begin position="119"/>
        <end position="141"/>
    </location>
</feature>
<dbReference type="InterPro" id="IPR051564">
    <property type="entry name" value="LRR_receptor-like_kinase"/>
</dbReference>
<dbReference type="CDD" id="cd14066">
    <property type="entry name" value="STKc_IRAK"/>
    <property type="match status" value="1"/>
</dbReference>
<dbReference type="InterPro" id="IPR000719">
    <property type="entry name" value="Prot_kinase_dom"/>
</dbReference>
<dbReference type="EMBL" id="QJKJ01001167">
    <property type="protein sequence ID" value="RDY08965.1"/>
    <property type="molecule type" value="Genomic_DNA"/>
</dbReference>
<reference evidence="4" key="1">
    <citation type="submission" date="2018-05" db="EMBL/GenBank/DDBJ databases">
        <title>Draft genome of Mucuna pruriens seed.</title>
        <authorList>
            <person name="Nnadi N.E."/>
            <person name="Vos R."/>
            <person name="Hasami M.H."/>
            <person name="Devisetty U.K."/>
            <person name="Aguiy J.C."/>
        </authorList>
    </citation>
    <scope>NUCLEOTIDE SEQUENCE [LARGE SCALE GENOMIC DNA]</scope>
    <source>
        <strain evidence="4">JCA_2017</strain>
    </source>
</reference>
<evidence type="ECO:0000259" key="3">
    <source>
        <dbReference type="PROSITE" id="PS50011"/>
    </source>
</evidence>
<protein>
    <submittedName>
        <fullName evidence="4">Inactive leucine-rich repeat receptor-like protein kinase CORYNE</fullName>
    </submittedName>
</protein>
<evidence type="ECO:0000256" key="1">
    <source>
        <dbReference type="SAM" id="MobiDB-lite"/>
    </source>
</evidence>
<name>A0A371I1S6_MUCPR</name>
<keyword evidence="2" id="KW-0472">Membrane</keyword>
<keyword evidence="2" id="KW-1133">Transmembrane helix</keyword>
<dbReference type="FunFam" id="1.10.510.10:FF:000583">
    <property type="entry name" value="Inactive leucine-rich repeat receptor-like protein kinase CORYNE"/>
    <property type="match status" value="1"/>
</dbReference>
<dbReference type="GO" id="GO:0004672">
    <property type="term" value="F:protein kinase activity"/>
    <property type="evidence" value="ECO:0007669"/>
    <property type="project" value="InterPro"/>
</dbReference>
<sequence length="542" mass="60740">MNCTFPSHGFRCFAFGPNVDPTWYCVLSASYSQRREPVFVAELFKFGHRCCCSSLNSCSDSCEGGKYMSAERRKKMGFGGKMKRHTPSSLARELLALQPLFLLFLFSLHHNTVQCQGRLSKHVSSEPPSPSRPSPSSGYKDDPRKIIVSMVLGAVTGLVCSVLFALVVRCVVQYLNRTPILKGPVIFSPKIAPKTLQSALAKENHMLGSSPNGKYYKTVLDNGLTIAVKRLTPFESNSPEAKRKSVKRQIQTELELLASLRDRNLMSLRAYVREPDGFSLVYDYVSTGSLADVMNRVRENELPFGWEVRLRIAVGVVKGLQYLHFTCVPQILHYNLKPTNVMLDAEFEPRLADYGLAKLLPNLDRGASLNTPPECFHNCRYTDKSDIFSFGMILGVLLTGKDPTDPFFGEAASGGSLGCWLRHLQQAGEAREALDKSMLGEEGEEDEMLMAVRIAAACLSDMPADRPSSDELVHMLTQLHNDRGIWWAMILSHCIILEEHAMNRERSSHKCFAENLFQSSTCNVNIKEKKRKTEKIFFSSKE</sequence>
<dbReference type="InterPro" id="IPR011009">
    <property type="entry name" value="Kinase-like_dom_sf"/>
</dbReference>
<dbReference type="STRING" id="157652.A0A371I1S6"/>
<dbReference type="GO" id="GO:0005524">
    <property type="term" value="F:ATP binding"/>
    <property type="evidence" value="ECO:0007669"/>
    <property type="project" value="InterPro"/>
</dbReference>
<evidence type="ECO:0000256" key="2">
    <source>
        <dbReference type="SAM" id="Phobius"/>
    </source>
</evidence>
<dbReference type="PANTHER" id="PTHR48055:SF22">
    <property type="entry name" value="LEUCINE-RICH REPEAT RECEPTOR-LIKE SERINE_THREONINE_TYROSINE-PROTEIN KINASE SOBIR1"/>
    <property type="match status" value="1"/>
</dbReference>
<dbReference type="PROSITE" id="PS50011">
    <property type="entry name" value="PROTEIN_KINASE_DOM"/>
    <property type="match status" value="1"/>
</dbReference>
<dbReference type="GO" id="GO:0016020">
    <property type="term" value="C:membrane"/>
    <property type="evidence" value="ECO:0007669"/>
    <property type="project" value="TreeGrafter"/>
</dbReference>
<dbReference type="Proteomes" id="UP000257109">
    <property type="component" value="Unassembled WGS sequence"/>
</dbReference>
<accession>A0A371I1S6</accession>